<evidence type="ECO:0000313" key="2">
    <source>
        <dbReference type="EMBL" id="KLI02076.1"/>
    </source>
</evidence>
<dbReference type="Proteomes" id="UP000035553">
    <property type="component" value="Unassembled WGS sequence"/>
</dbReference>
<organism evidence="2 3">
    <name type="scientific">Sporolactobacillus inulinus CASD</name>
    <dbReference type="NCBI Taxonomy" id="1069536"/>
    <lineage>
        <taxon>Bacteria</taxon>
        <taxon>Bacillati</taxon>
        <taxon>Bacillota</taxon>
        <taxon>Bacilli</taxon>
        <taxon>Bacillales</taxon>
        <taxon>Sporolactobacillaceae</taxon>
        <taxon>Sporolactobacillus</taxon>
    </lineage>
</organism>
<keyword evidence="1" id="KW-0472">Membrane</keyword>
<keyword evidence="3" id="KW-1185">Reference proteome</keyword>
<feature type="transmembrane region" description="Helical" evidence="1">
    <location>
        <begin position="7"/>
        <end position="30"/>
    </location>
</feature>
<dbReference type="AlphaFoldDB" id="A0A0U1QNB1"/>
<sequence length="67" mass="7837">MTFLEKLFHWMVLIGLLLLFGRVLTLIFRFMNRPFPTFFKDYSIPSFIVLIVGVIGSEVIKSRNKGK</sequence>
<comment type="caution">
    <text evidence="2">The sequence shown here is derived from an EMBL/GenBank/DDBJ whole genome shotgun (WGS) entry which is preliminary data.</text>
</comment>
<dbReference type="RefSeq" id="WP_010023527.1">
    <property type="nucleotide sequence ID" value="NZ_AFVQ02000133.1"/>
</dbReference>
<protein>
    <submittedName>
        <fullName evidence="2">Uncharacterized protein</fullName>
    </submittedName>
</protein>
<keyword evidence="1" id="KW-1133">Transmembrane helix</keyword>
<dbReference type="EMBL" id="AFVQ02000133">
    <property type="protein sequence ID" value="KLI02076.1"/>
    <property type="molecule type" value="Genomic_DNA"/>
</dbReference>
<gene>
    <name evidence="2" type="ORF">SINU_10060</name>
</gene>
<keyword evidence="1" id="KW-0812">Transmembrane</keyword>
<feature type="transmembrane region" description="Helical" evidence="1">
    <location>
        <begin position="42"/>
        <end position="60"/>
    </location>
</feature>
<name>A0A0U1QNB1_9BACL</name>
<evidence type="ECO:0000256" key="1">
    <source>
        <dbReference type="SAM" id="Phobius"/>
    </source>
</evidence>
<dbReference type="OrthoDB" id="2365698at2"/>
<proteinExistence type="predicted"/>
<accession>A0A0U1QNB1</accession>
<evidence type="ECO:0000313" key="3">
    <source>
        <dbReference type="Proteomes" id="UP000035553"/>
    </source>
</evidence>
<reference evidence="2 3" key="1">
    <citation type="journal article" date="2011" name="J. Bacteriol.">
        <title>Draft genome sequence of Sporolactobacillus inulinus strain CASD, an efficient D-lactic acid-producing bacterium with high-concentration lactate tolerance capability.</title>
        <authorList>
            <person name="Yu B."/>
            <person name="Su F."/>
            <person name="Wang L."/>
            <person name="Xu K."/>
            <person name="Zhao B."/>
            <person name="Xu P."/>
        </authorList>
    </citation>
    <scope>NUCLEOTIDE SEQUENCE [LARGE SCALE GENOMIC DNA]</scope>
    <source>
        <strain evidence="2 3">CASD</strain>
    </source>
</reference>